<sequence>MGAFPTLFFFDQKNKKKKKRKLRNFKKKKSPQNIGTPFRVKTAPVNFSKKKKEKKN</sequence>
<evidence type="ECO:0000256" key="1">
    <source>
        <dbReference type="SAM" id="MobiDB-lite"/>
    </source>
</evidence>
<evidence type="ECO:0000313" key="3">
    <source>
        <dbReference type="Proteomes" id="UP000002195"/>
    </source>
</evidence>
<dbReference type="Proteomes" id="UP000002195">
    <property type="component" value="Unassembled WGS sequence"/>
</dbReference>
<dbReference type="AlphaFoldDB" id="Q559T5"/>
<feature type="compositionally biased region" description="Basic residues" evidence="1">
    <location>
        <begin position="15"/>
        <end position="30"/>
    </location>
</feature>
<dbReference type="KEGG" id="ddi:DDB_G0272286"/>
<reference evidence="2 3" key="1">
    <citation type="journal article" date="2005" name="Nature">
        <title>The genome of the social amoeba Dictyostelium discoideum.</title>
        <authorList>
            <consortium name="The Dictyostelium discoideum Sequencing Consortium"/>
            <person name="Eichinger L."/>
            <person name="Pachebat J.A."/>
            <person name="Glockner G."/>
            <person name="Rajandream M.A."/>
            <person name="Sucgang R."/>
            <person name="Berriman M."/>
            <person name="Song J."/>
            <person name="Olsen R."/>
            <person name="Szafranski K."/>
            <person name="Xu Q."/>
            <person name="Tunggal B."/>
            <person name="Kummerfeld S."/>
            <person name="Madera M."/>
            <person name="Konfortov B.A."/>
            <person name="Rivero F."/>
            <person name="Bankier A.T."/>
            <person name="Lehmann R."/>
            <person name="Hamlin N."/>
            <person name="Davies R."/>
            <person name="Gaudet P."/>
            <person name="Fey P."/>
            <person name="Pilcher K."/>
            <person name="Chen G."/>
            <person name="Saunders D."/>
            <person name="Sodergren E."/>
            <person name="Davis P."/>
            <person name="Kerhornou A."/>
            <person name="Nie X."/>
            <person name="Hall N."/>
            <person name="Anjard C."/>
            <person name="Hemphill L."/>
            <person name="Bason N."/>
            <person name="Farbrother P."/>
            <person name="Desany B."/>
            <person name="Just E."/>
            <person name="Morio T."/>
            <person name="Rost R."/>
            <person name="Churcher C."/>
            <person name="Cooper J."/>
            <person name="Haydock S."/>
            <person name="van Driessche N."/>
            <person name="Cronin A."/>
            <person name="Goodhead I."/>
            <person name="Muzny D."/>
            <person name="Mourier T."/>
            <person name="Pain A."/>
            <person name="Lu M."/>
            <person name="Harper D."/>
            <person name="Lindsay R."/>
            <person name="Hauser H."/>
            <person name="James K."/>
            <person name="Quiles M."/>
            <person name="Madan Babu M."/>
            <person name="Saito T."/>
            <person name="Buchrieser C."/>
            <person name="Wardroper A."/>
            <person name="Felder M."/>
            <person name="Thangavelu M."/>
            <person name="Johnson D."/>
            <person name="Knights A."/>
            <person name="Loulseged H."/>
            <person name="Mungall K."/>
            <person name="Oliver K."/>
            <person name="Price C."/>
            <person name="Quail M.A."/>
            <person name="Urushihara H."/>
            <person name="Hernandez J."/>
            <person name="Rabbinowitsch E."/>
            <person name="Steffen D."/>
            <person name="Sanders M."/>
            <person name="Ma J."/>
            <person name="Kohara Y."/>
            <person name="Sharp S."/>
            <person name="Simmonds M."/>
            <person name="Spiegler S."/>
            <person name="Tivey A."/>
            <person name="Sugano S."/>
            <person name="White B."/>
            <person name="Walker D."/>
            <person name="Woodward J."/>
            <person name="Winckler T."/>
            <person name="Tanaka Y."/>
            <person name="Shaulsky G."/>
            <person name="Schleicher M."/>
            <person name="Weinstock G."/>
            <person name="Rosenthal A."/>
            <person name="Cox E.C."/>
            <person name="Chisholm R.L."/>
            <person name="Gibbs R."/>
            <person name="Loomis W.F."/>
            <person name="Platzer M."/>
            <person name="Kay R.R."/>
            <person name="Williams J."/>
            <person name="Dear P.H."/>
            <person name="Noegel A.A."/>
            <person name="Barrell B."/>
            <person name="Kuspa A."/>
        </authorList>
    </citation>
    <scope>NUCLEOTIDE SEQUENCE [LARGE SCALE GENOMIC DNA]</scope>
    <source>
        <strain evidence="2 3">AX4</strain>
    </source>
</reference>
<evidence type="ECO:0000313" key="2">
    <source>
        <dbReference type="EMBL" id="EAL71295.1"/>
    </source>
</evidence>
<organism evidence="2 3">
    <name type="scientific">Dictyostelium discoideum</name>
    <name type="common">Social amoeba</name>
    <dbReference type="NCBI Taxonomy" id="44689"/>
    <lineage>
        <taxon>Eukaryota</taxon>
        <taxon>Amoebozoa</taxon>
        <taxon>Evosea</taxon>
        <taxon>Eumycetozoa</taxon>
        <taxon>Dictyostelia</taxon>
        <taxon>Dictyosteliales</taxon>
        <taxon>Dictyosteliaceae</taxon>
        <taxon>Dictyostelium</taxon>
    </lineage>
</organism>
<accession>Q559T5</accession>
<dbReference type="InParanoid" id="Q559T5"/>
<dbReference type="GeneID" id="8618416"/>
<keyword evidence="3" id="KW-1185">Reference proteome</keyword>
<comment type="caution">
    <text evidence="2">The sequence shown here is derived from an EMBL/GenBank/DDBJ whole genome shotgun (WGS) entry which is preliminary data.</text>
</comment>
<proteinExistence type="predicted"/>
<protein>
    <submittedName>
        <fullName evidence="2">Uncharacterized protein</fullName>
    </submittedName>
</protein>
<dbReference type="RefSeq" id="XP_645249.1">
    <property type="nucleotide sequence ID" value="XM_640157.1"/>
</dbReference>
<gene>
    <name evidence="2" type="ORF">DDB_G0272286</name>
</gene>
<name>Q559T5_DICDI</name>
<dbReference type="EMBL" id="AAFI02000008">
    <property type="protein sequence ID" value="EAL71295.1"/>
    <property type="molecule type" value="Genomic_DNA"/>
</dbReference>
<feature type="region of interest" description="Disordered" evidence="1">
    <location>
        <begin position="15"/>
        <end position="56"/>
    </location>
</feature>